<dbReference type="RefSeq" id="WP_216480250.1">
    <property type="nucleotide sequence ID" value="NZ_JAHLQJ010000016.1"/>
</dbReference>
<dbReference type="Pfam" id="PF06508">
    <property type="entry name" value="QueC"/>
    <property type="match status" value="1"/>
</dbReference>
<comment type="caution">
    <text evidence="1">The sequence shown here is derived from an EMBL/GenBank/DDBJ whole genome shotgun (WGS) entry which is preliminary data.</text>
</comment>
<protein>
    <submittedName>
        <fullName evidence="1">7-cyano-7-deazaguanine synthase</fullName>
        <ecNumber evidence="1">6.3.4.20</ecNumber>
    </submittedName>
</protein>
<name>A0ABS6FTV0_9BACL</name>
<dbReference type="InterPro" id="IPR018317">
    <property type="entry name" value="QueC"/>
</dbReference>
<dbReference type="GO" id="GO:0016874">
    <property type="term" value="F:ligase activity"/>
    <property type="evidence" value="ECO:0007669"/>
    <property type="project" value="UniProtKB-KW"/>
</dbReference>
<reference evidence="1 2" key="1">
    <citation type="submission" date="2021-06" db="EMBL/GenBank/DDBJ databases">
        <authorList>
            <person name="Sun Q."/>
            <person name="Li D."/>
        </authorList>
    </citation>
    <scope>NUCLEOTIDE SEQUENCE [LARGE SCALE GENOMIC DNA]</scope>
    <source>
        <strain evidence="1 2">MSJ-6</strain>
    </source>
</reference>
<dbReference type="EMBL" id="JAHLQJ010000016">
    <property type="protein sequence ID" value="MBU5673659.1"/>
    <property type="molecule type" value="Genomic_DNA"/>
</dbReference>
<evidence type="ECO:0000313" key="1">
    <source>
        <dbReference type="EMBL" id="MBU5673659.1"/>
    </source>
</evidence>
<keyword evidence="2" id="KW-1185">Reference proteome</keyword>
<keyword evidence="1" id="KW-0436">Ligase</keyword>
<evidence type="ECO:0000313" key="2">
    <source>
        <dbReference type="Proteomes" id="UP000743001"/>
    </source>
</evidence>
<dbReference type="Proteomes" id="UP000743001">
    <property type="component" value="Unassembled WGS sequence"/>
</dbReference>
<dbReference type="EC" id="6.3.4.20" evidence="1"/>
<proteinExistence type="predicted"/>
<organism evidence="1 2">
    <name type="scientific">Paenibacillus brevis</name>
    <dbReference type="NCBI Taxonomy" id="2841508"/>
    <lineage>
        <taxon>Bacteria</taxon>
        <taxon>Bacillati</taxon>
        <taxon>Bacillota</taxon>
        <taxon>Bacilli</taxon>
        <taxon>Bacillales</taxon>
        <taxon>Paenibacillaceae</taxon>
        <taxon>Paenibacillus</taxon>
    </lineage>
</organism>
<sequence>MENPFIKEFGLLPHELFLSRLTRFESAQDSIVLDLIDVVTTIYFIDIMTKRIDDGGRIYSISVPVSNPEIWEQTKPLLKKLVQFVSRDVADFNFVLSKKMFIGTSLELDFGRFNNVSLLSGGLDSFSGAFQNISSGTSSIYVGYKLNKFEQSKQESIANFVSGKHKNSIRYFFDKLNCKKAEPTQATRSLLFLSLASAVAYEHGVKDILIYENGFLSLNPNKNGRFTTKTTHPRTIYLFNSVLESLGLVQRVSNPFIFKTKGEIIDQLSDDFKEQIKFTHTCAKSRQSLHLLDKSKQCGTCIPCVLRKISLSACDNEKFDEHLYDVGYNGKNKGITLEQFEDLKSSIEYFRGCKNDIDNNSIMLTLGLKNRFYTEDNYFVKTNEMFQRFSKEVERFLEKYDIF</sequence>
<gene>
    <name evidence="1" type="ORF">KQJ23_17640</name>
</gene>
<accession>A0ABS6FTV0</accession>